<feature type="domain" description="AB hydrolase-1" evidence="2">
    <location>
        <begin position="17"/>
        <end position="246"/>
    </location>
</feature>
<proteinExistence type="predicted"/>
<organism evidence="3 4">
    <name type="scientific">Marinibaculum pumilum</name>
    <dbReference type="NCBI Taxonomy" id="1766165"/>
    <lineage>
        <taxon>Bacteria</taxon>
        <taxon>Pseudomonadati</taxon>
        <taxon>Pseudomonadota</taxon>
        <taxon>Alphaproteobacteria</taxon>
        <taxon>Rhodospirillales</taxon>
        <taxon>Rhodospirillaceae</taxon>
        <taxon>Marinibaculum</taxon>
    </lineage>
</organism>
<dbReference type="InterPro" id="IPR000073">
    <property type="entry name" value="AB_hydrolase_1"/>
</dbReference>
<evidence type="ECO:0000313" key="4">
    <source>
        <dbReference type="Proteomes" id="UP001595528"/>
    </source>
</evidence>
<keyword evidence="4" id="KW-1185">Reference proteome</keyword>
<dbReference type="PRINTS" id="PR00111">
    <property type="entry name" value="ABHYDROLASE"/>
</dbReference>
<dbReference type="InterPro" id="IPR000639">
    <property type="entry name" value="Epox_hydrolase-like"/>
</dbReference>
<evidence type="ECO:0000313" key="3">
    <source>
        <dbReference type="EMBL" id="MFC3226867.1"/>
    </source>
</evidence>
<dbReference type="Proteomes" id="UP001595528">
    <property type="component" value="Unassembled WGS sequence"/>
</dbReference>
<dbReference type="GO" id="GO:0016787">
    <property type="term" value="F:hydrolase activity"/>
    <property type="evidence" value="ECO:0007669"/>
    <property type="project" value="UniProtKB-KW"/>
</dbReference>
<protein>
    <submittedName>
        <fullName evidence="3">Alpha/beta fold hydrolase</fullName>
    </submittedName>
</protein>
<keyword evidence="1 3" id="KW-0378">Hydrolase</keyword>
<dbReference type="InterPro" id="IPR050266">
    <property type="entry name" value="AB_hydrolase_sf"/>
</dbReference>
<comment type="caution">
    <text evidence="3">The sequence shown here is derived from an EMBL/GenBank/DDBJ whole genome shotgun (WGS) entry which is preliminary data.</text>
</comment>
<dbReference type="PANTHER" id="PTHR43798">
    <property type="entry name" value="MONOACYLGLYCEROL LIPASE"/>
    <property type="match status" value="1"/>
</dbReference>
<sequence>MANPGALPAFKSEGQGPLLLFLHGIGGNRTLFDPQLAHFGARGWRAMAWDGPGYGDSPAPARFDWAELAAAVPRLLDSLQMDQTVLVGHSMGGMLAQEVAARHGDRLRGLVLSGTSPSFGPASGDWQAKFLAERLAPLDAGRSMAHLAPELMRNMVAKGADPAAEAAATAAMAAVPEATYRGMLSMLTVFDRRDALAALSMPVLVLAGSADRVAPPVVMKRMAAAIPGSRYVVIEGAGHISNLERPAAFNAALEAFLADLPPAGF</sequence>
<dbReference type="Pfam" id="PF00561">
    <property type="entry name" value="Abhydrolase_1"/>
    <property type="match status" value="1"/>
</dbReference>
<dbReference type="Gene3D" id="3.40.50.1820">
    <property type="entry name" value="alpha/beta hydrolase"/>
    <property type="match status" value="1"/>
</dbReference>
<dbReference type="PANTHER" id="PTHR43798:SF31">
    <property type="entry name" value="AB HYDROLASE SUPERFAMILY PROTEIN YCLE"/>
    <property type="match status" value="1"/>
</dbReference>
<dbReference type="PRINTS" id="PR00412">
    <property type="entry name" value="EPOXHYDRLASE"/>
</dbReference>
<dbReference type="SUPFAM" id="SSF53474">
    <property type="entry name" value="alpha/beta-Hydrolases"/>
    <property type="match status" value="1"/>
</dbReference>
<gene>
    <name evidence="3" type="ORF">ACFOGJ_06485</name>
</gene>
<evidence type="ECO:0000259" key="2">
    <source>
        <dbReference type="Pfam" id="PF00561"/>
    </source>
</evidence>
<dbReference type="RefSeq" id="WP_379899011.1">
    <property type="nucleotide sequence ID" value="NZ_JBHRTR010000018.1"/>
</dbReference>
<reference evidence="4" key="1">
    <citation type="journal article" date="2019" name="Int. J. Syst. Evol. Microbiol.">
        <title>The Global Catalogue of Microorganisms (GCM) 10K type strain sequencing project: providing services to taxonomists for standard genome sequencing and annotation.</title>
        <authorList>
            <consortium name="The Broad Institute Genomics Platform"/>
            <consortium name="The Broad Institute Genome Sequencing Center for Infectious Disease"/>
            <person name="Wu L."/>
            <person name="Ma J."/>
        </authorList>
    </citation>
    <scope>NUCLEOTIDE SEQUENCE [LARGE SCALE GENOMIC DNA]</scope>
    <source>
        <strain evidence="4">KCTC 42964</strain>
    </source>
</reference>
<dbReference type="InterPro" id="IPR029058">
    <property type="entry name" value="AB_hydrolase_fold"/>
</dbReference>
<name>A0ABV7KWZ4_9PROT</name>
<accession>A0ABV7KWZ4</accession>
<evidence type="ECO:0000256" key="1">
    <source>
        <dbReference type="ARBA" id="ARBA00022801"/>
    </source>
</evidence>
<dbReference type="EMBL" id="JBHRTR010000018">
    <property type="protein sequence ID" value="MFC3226867.1"/>
    <property type="molecule type" value="Genomic_DNA"/>
</dbReference>